<dbReference type="EMBL" id="MZMT01000009">
    <property type="protein sequence ID" value="PIO46127.1"/>
    <property type="molecule type" value="Genomic_DNA"/>
</dbReference>
<organism evidence="1 2">
    <name type="scientific">Phyllobacterium zundukense</name>
    <dbReference type="NCBI Taxonomy" id="1867719"/>
    <lineage>
        <taxon>Bacteria</taxon>
        <taxon>Pseudomonadati</taxon>
        <taxon>Pseudomonadota</taxon>
        <taxon>Alphaproteobacteria</taxon>
        <taxon>Hyphomicrobiales</taxon>
        <taxon>Phyllobacteriaceae</taxon>
        <taxon>Phyllobacterium</taxon>
    </lineage>
</organism>
<proteinExistence type="predicted"/>
<gene>
    <name evidence="1" type="ORF">B5P45_04050</name>
</gene>
<evidence type="ECO:0000313" key="1">
    <source>
        <dbReference type="EMBL" id="PIO46127.1"/>
    </source>
</evidence>
<keyword evidence="2" id="KW-1185">Reference proteome</keyword>
<dbReference type="Proteomes" id="UP000232163">
    <property type="component" value="Unassembled WGS sequence"/>
</dbReference>
<accession>A0A2N9W309</accession>
<protein>
    <submittedName>
        <fullName evidence="1">Uncharacterized protein</fullName>
    </submittedName>
</protein>
<dbReference type="KEGG" id="pht:BLM14_20200"/>
<sequence>MRIWLSGACLFSYGIIPFTGDIVWRLTISGVLADKSARYRVLSKMAVKIRQQILGALVGGGPILQLMQRL</sequence>
<name>A0A2N9W309_9HYPH</name>
<evidence type="ECO:0000313" key="2">
    <source>
        <dbReference type="Proteomes" id="UP000232163"/>
    </source>
</evidence>
<reference evidence="1 2" key="1">
    <citation type="journal article" date="2017" name="Int J Environ Stud">
        <title>Does the Miocene-Pliocene relict legume Oxytropis triphylla form nitrogen-fixing nodules with a combination of bacterial strains?</title>
        <authorList>
            <person name="Safronova V."/>
            <person name="Belimov A."/>
            <person name="Sazanova A."/>
            <person name="Kuznetsova I."/>
            <person name="Popova J."/>
            <person name="Andronov E."/>
            <person name="Verkhozina A."/>
            <person name="Tikhonovich I."/>
        </authorList>
    </citation>
    <scope>NUCLEOTIDE SEQUENCE [LARGE SCALE GENOMIC DNA]</scope>
    <source>
        <strain evidence="1 2">Tri-38</strain>
    </source>
</reference>
<dbReference type="AlphaFoldDB" id="A0A2N9W309"/>
<comment type="caution">
    <text evidence="1">The sequence shown here is derived from an EMBL/GenBank/DDBJ whole genome shotgun (WGS) entry which is preliminary data.</text>
</comment>